<dbReference type="Proteomes" id="UP000249377">
    <property type="component" value="Unassembled WGS sequence"/>
</dbReference>
<name>A0A328UFT0_9FIRM</name>
<dbReference type="EMBL" id="QLYR01000002">
    <property type="protein sequence ID" value="RAQ29632.1"/>
    <property type="molecule type" value="Genomic_DNA"/>
</dbReference>
<evidence type="ECO:0000313" key="2">
    <source>
        <dbReference type="Proteomes" id="UP000249377"/>
    </source>
</evidence>
<gene>
    <name evidence="1" type="ORF">DPQ25_04820</name>
</gene>
<accession>A0A328UFT0</accession>
<reference evidence="1 2" key="1">
    <citation type="submission" date="2018-06" db="EMBL/GenBank/DDBJ databases">
        <title>Noncontiguous genome sequence of Ruminococcaceae bacterium ASD2818.</title>
        <authorList>
            <person name="Chaplin A.V."/>
            <person name="Sokolova S.R."/>
            <person name="Kochetkova T.O."/>
            <person name="Goltsov A.Y."/>
            <person name="Trofimov D.Y."/>
            <person name="Efimov B.A."/>
        </authorList>
    </citation>
    <scope>NUCLEOTIDE SEQUENCE [LARGE SCALE GENOMIC DNA]</scope>
    <source>
        <strain evidence="1 2">ASD2818</strain>
    </source>
</reference>
<sequence length="91" mass="10244">MPVSRRLLFLLPLKGRKIRLRRPKGTAQSAFFKEGCFRSNVQLYIKSLVNNKERIGLGRDAGASEGTPAPAFSAFLQEIRNIRKDQSAIQI</sequence>
<dbReference type="AlphaFoldDB" id="A0A328UFT0"/>
<protein>
    <submittedName>
        <fullName evidence="1">Uncharacterized protein</fullName>
    </submittedName>
</protein>
<proteinExistence type="predicted"/>
<keyword evidence="2" id="KW-1185">Reference proteome</keyword>
<organism evidence="1 2">
    <name type="scientific">Hydrogeniiclostridium mannosilyticum</name>
    <dbReference type="NCBI Taxonomy" id="2764322"/>
    <lineage>
        <taxon>Bacteria</taxon>
        <taxon>Bacillati</taxon>
        <taxon>Bacillota</taxon>
        <taxon>Clostridia</taxon>
        <taxon>Eubacteriales</taxon>
        <taxon>Acutalibacteraceae</taxon>
        <taxon>Hydrogeniiclostridium</taxon>
    </lineage>
</organism>
<comment type="caution">
    <text evidence="1">The sequence shown here is derived from an EMBL/GenBank/DDBJ whole genome shotgun (WGS) entry which is preliminary data.</text>
</comment>
<evidence type="ECO:0000313" key="1">
    <source>
        <dbReference type="EMBL" id="RAQ29632.1"/>
    </source>
</evidence>